<evidence type="ECO:0000313" key="1">
    <source>
        <dbReference type="EMBL" id="KAI3758845.1"/>
    </source>
</evidence>
<dbReference type="Proteomes" id="UP001055879">
    <property type="component" value="Linkage Group LG02"/>
</dbReference>
<accession>A0ACB9EJC5</accession>
<name>A0ACB9EJC5_ARCLA</name>
<reference evidence="2" key="1">
    <citation type="journal article" date="2022" name="Mol. Ecol. Resour.">
        <title>The genomes of chicory, endive, great burdock and yacon provide insights into Asteraceae palaeo-polyploidization history and plant inulin production.</title>
        <authorList>
            <person name="Fan W."/>
            <person name="Wang S."/>
            <person name="Wang H."/>
            <person name="Wang A."/>
            <person name="Jiang F."/>
            <person name="Liu H."/>
            <person name="Zhao H."/>
            <person name="Xu D."/>
            <person name="Zhang Y."/>
        </authorList>
    </citation>
    <scope>NUCLEOTIDE SEQUENCE [LARGE SCALE GENOMIC DNA]</scope>
    <source>
        <strain evidence="2">cv. Niubang</strain>
    </source>
</reference>
<dbReference type="EMBL" id="CM042048">
    <property type="protein sequence ID" value="KAI3758845.1"/>
    <property type="molecule type" value="Genomic_DNA"/>
</dbReference>
<reference evidence="1 2" key="2">
    <citation type="journal article" date="2022" name="Mol. Ecol. Resour.">
        <title>The genomes of chicory, endive, great burdock and yacon provide insights into Asteraceae paleo-polyploidization history and plant inulin production.</title>
        <authorList>
            <person name="Fan W."/>
            <person name="Wang S."/>
            <person name="Wang H."/>
            <person name="Wang A."/>
            <person name="Jiang F."/>
            <person name="Liu H."/>
            <person name="Zhao H."/>
            <person name="Xu D."/>
            <person name="Zhang Y."/>
        </authorList>
    </citation>
    <scope>NUCLEOTIDE SEQUENCE [LARGE SCALE GENOMIC DNA]</scope>
    <source>
        <strain evidence="2">cv. Niubang</strain>
    </source>
</reference>
<comment type="caution">
    <text evidence="1">The sequence shown here is derived from an EMBL/GenBank/DDBJ whole genome shotgun (WGS) entry which is preliminary data.</text>
</comment>
<gene>
    <name evidence="1" type="ORF">L6452_06417</name>
</gene>
<evidence type="ECO:0000313" key="2">
    <source>
        <dbReference type="Proteomes" id="UP001055879"/>
    </source>
</evidence>
<keyword evidence="2" id="KW-1185">Reference proteome</keyword>
<protein>
    <submittedName>
        <fullName evidence="1">Uncharacterized protein</fullName>
    </submittedName>
</protein>
<proteinExistence type="predicted"/>
<sequence>MKDNISDLEDVIASLEDDLARHHSKTCKSQSKKHKRKFDDHDLDQLKGEKKKRQRLSQRLLFMRKLGLYLMRDLKIKLRKKGKAFVPNVFDKSVVPDKRLVKEMEEPIMDEIEDETIEIYLFPQELYDSLYPDEEDEAILVENCEECIQEPKLKKILLEDVYVPSEFSLSMGKSQVFAQIQEAKEHISSSSLSEVQDSLPLQSRLQKLLKLVNLLSHWKI</sequence>
<organism evidence="1 2">
    <name type="scientific">Arctium lappa</name>
    <name type="common">Greater burdock</name>
    <name type="synonym">Lappa major</name>
    <dbReference type="NCBI Taxonomy" id="4217"/>
    <lineage>
        <taxon>Eukaryota</taxon>
        <taxon>Viridiplantae</taxon>
        <taxon>Streptophyta</taxon>
        <taxon>Embryophyta</taxon>
        <taxon>Tracheophyta</taxon>
        <taxon>Spermatophyta</taxon>
        <taxon>Magnoliopsida</taxon>
        <taxon>eudicotyledons</taxon>
        <taxon>Gunneridae</taxon>
        <taxon>Pentapetalae</taxon>
        <taxon>asterids</taxon>
        <taxon>campanulids</taxon>
        <taxon>Asterales</taxon>
        <taxon>Asteraceae</taxon>
        <taxon>Carduoideae</taxon>
        <taxon>Cardueae</taxon>
        <taxon>Arctiinae</taxon>
        <taxon>Arctium</taxon>
    </lineage>
</organism>